<gene>
    <name evidence="2" type="ORF">UFOPK1650_00259</name>
</gene>
<name>A0A6J6DE50_9ZZZZ</name>
<protein>
    <submittedName>
        <fullName evidence="2">Unannotated protein</fullName>
    </submittedName>
</protein>
<proteinExistence type="predicted"/>
<keyword evidence="1" id="KW-1133">Transmembrane helix</keyword>
<sequence length="380" mass="40400">MRERFGNESGGVTVLVATVVASLLLIGSIALVVDSGVVYLERRAVANAAQSAALALARECVTDPRNCIRSTMPQDLANANSPDSLTAVVEICVNGKTITQANCAATTPSTIDCSAVPVTESQWVRVRTQSKSQIPGVGVETFFSQNRNETLKACAQARWGNAASASSFTPFGISICEWARNKSGILREYTTNNGVAPCSWTFADMNGETTTATGISGWVALDLMSTSIPASARASVACPNPATESGAYLRVGYELSQITKSQSSQDYCGNGNLASKMNQWLERTLYIPLVSTPKLSGQATVHRIEAFAGFKLLGYALLRGQGNASTTGGNFPNGNWCPNNTSCIYGEFVSTFSPNSEVNTDPNVPQVGLQAIQLFQDYEQ</sequence>
<dbReference type="EMBL" id="CAEZTJ010000019">
    <property type="protein sequence ID" value="CAB4562277.1"/>
    <property type="molecule type" value="Genomic_DNA"/>
</dbReference>
<feature type="transmembrane region" description="Helical" evidence="1">
    <location>
        <begin position="12"/>
        <end position="33"/>
    </location>
</feature>
<dbReference type="AlphaFoldDB" id="A0A6J6DE50"/>
<evidence type="ECO:0000313" key="2">
    <source>
        <dbReference type="EMBL" id="CAB4562277.1"/>
    </source>
</evidence>
<reference evidence="2" key="1">
    <citation type="submission" date="2020-05" db="EMBL/GenBank/DDBJ databases">
        <authorList>
            <person name="Chiriac C."/>
            <person name="Salcher M."/>
            <person name="Ghai R."/>
            <person name="Kavagutti S V."/>
        </authorList>
    </citation>
    <scope>NUCLEOTIDE SEQUENCE</scope>
</reference>
<evidence type="ECO:0000256" key="1">
    <source>
        <dbReference type="SAM" id="Phobius"/>
    </source>
</evidence>
<accession>A0A6J6DE50</accession>
<keyword evidence="1" id="KW-0472">Membrane</keyword>
<organism evidence="2">
    <name type="scientific">freshwater metagenome</name>
    <dbReference type="NCBI Taxonomy" id="449393"/>
    <lineage>
        <taxon>unclassified sequences</taxon>
        <taxon>metagenomes</taxon>
        <taxon>ecological metagenomes</taxon>
    </lineage>
</organism>
<keyword evidence="1" id="KW-0812">Transmembrane</keyword>